<feature type="region of interest" description="Disordered" evidence="1">
    <location>
        <begin position="160"/>
        <end position="196"/>
    </location>
</feature>
<feature type="compositionally biased region" description="Acidic residues" evidence="1">
    <location>
        <begin position="11"/>
        <end position="21"/>
    </location>
</feature>
<keyword evidence="3" id="KW-1185">Reference proteome</keyword>
<comment type="caution">
    <text evidence="2">The sequence shown here is derived from an EMBL/GenBank/DDBJ whole genome shotgun (WGS) entry which is preliminary data.</text>
</comment>
<feature type="region of interest" description="Disordered" evidence="1">
    <location>
        <begin position="73"/>
        <end position="98"/>
    </location>
</feature>
<dbReference type="InterPro" id="IPR021100">
    <property type="entry name" value="N-glycosylation_EOS1"/>
</dbReference>
<feature type="non-terminal residue" evidence="2">
    <location>
        <position position="259"/>
    </location>
</feature>
<dbReference type="Proteomes" id="UP001465976">
    <property type="component" value="Unassembled WGS sequence"/>
</dbReference>
<sequence length="259" mass="28059">MPKPIPTSIDSGDDDPYSEDDMLWHRGGSKLSGKRGSATSFGSRRVNSANAFGNGGTSSNPYANQAYSIYESGVDSSSQVNAAGSEDGNQPPTYTSMTSSYEYDGHNDHSNAASIVGSSSYASSSSGTVKMSMRARIFSFAASPTSFSFDQLLKGKGKAKERDRLISTRPGEKGAGETETELDEPPEEGTTPTRRRPDRVDYVVSILWALLTAHQCLALTTGLTTRWRVYYPPLSTLIRLLALQAICWPATMFAMQMFD</sequence>
<name>A0ABR3F2Z1_9AGAR</name>
<gene>
    <name evidence="2" type="ORF">V5O48_012604</name>
</gene>
<feature type="compositionally biased region" description="Basic and acidic residues" evidence="1">
    <location>
        <begin position="160"/>
        <end position="176"/>
    </location>
</feature>
<feature type="compositionally biased region" description="Polar residues" evidence="1">
    <location>
        <begin position="74"/>
        <end position="98"/>
    </location>
</feature>
<evidence type="ECO:0000313" key="3">
    <source>
        <dbReference type="Proteomes" id="UP001465976"/>
    </source>
</evidence>
<feature type="region of interest" description="Disordered" evidence="1">
    <location>
        <begin position="1"/>
        <end position="42"/>
    </location>
</feature>
<accession>A0ABR3F2Z1</accession>
<evidence type="ECO:0000256" key="1">
    <source>
        <dbReference type="SAM" id="MobiDB-lite"/>
    </source>
</evidence>
<reference evidence="2 3" key="1">
    <citation type="submission" date="2024-02" db="EMBL/GenBank/DDBJ databases">
        <title>A draft genome for the cacao thread blight pathogen Marasmius crinis-equi.</title>
        <authorList>
            <person name="Cohen S.P."/>
            <person name="Baruah I.K."/>
            <person name="Amoako-Attah I."/>
            <person name="Bukari Y."/>
            <person name="Meinhardt L.W."/>
            <person name="Bailey B.A."/>
        </authorList>
    </citation>
    <scope>NUCLEOTIDE SEQUENCE [LARGE SCALE GENOMIC DNA]</scope>
    <source>
        <strain evidence="2 3">GH-76</strain>
    </source>
</reference>
<proteinExistence type="predicted"/>
<feature type="compositionally biased region" description="Acidic residues" evidence="1">
    <location>
        <begin position="178"/>
        <end position="187"/>
    </location>
</feature>
<evidence type="ECO:0000313" key="2">
    <source>
        <dbReference type="EMBL" id="KAL0569369.1"/>
    </source>
</evidence>
<dbReference type="PANTHER" id="PTHR28147:SF1">
    <property type="entry name" value="N-GLYCOSYLATION PROTEIN EOS1"/>
    <property type="match status" value="1"/>
</dbReference>
<protein>
    <submittedName>
        <fullName evidence="2">Uncharacterized protein</fullName>
    </submittedName>
</protein>
<dbReference type="PANTHER" id="PTHR28147">
    <property type="entry name" value="N-GLYCOSYLATION PROTEIN EOS1"/>
    <property type="match status" value="1"/>
</dbReference>
<dbReference type="Pfam" id="PF12326">
    <property type="entry name" value="EOS1"/>
    <property type="match status" value="1"/>
</dbReference>
<organism evidence="2 3">
    <name type="scientific">Marasmius crinis-equi</name>
    <dbReference type="NCBI Taxonomy" id="585013"/>
    <lineage>
        <taxon>Eukaryota</taxon>
        <taxon>Fungi</taxon>
        <taxon>Dikarya</taxon>
        <taxon>Basidiomycota</taxon>
        <taxon>Agaricomycotina</taxon>
        <taxon>Agaricomycetes</taxon>
        <taxon>Agaricomycetidae</taxon>
        <taxon>Agaricales</taxon>
        <taxon>Marasmiineae</taxon>
        <taxon>Marasmiaceae</taxon>
        <taxon>Marasmius</taxon>
    </lineage>
</organism>
<dbReference type="EMBL" id="JBAHYK010001134">
    <property type="protein sequence ID" value="KAL0569369.1"/>
    <property type="molecule type" value="Genomic_DNA"/>
</dbReference>